<reference evidence="2" key="1">
    <citation type="submission" date="2023-07" db="EMBL/GenBank/DDBJ databases">
        <title>Chromosome-level genome assembly of Artemia franciscana.</title>
        <authorList>
            <person name="Jo E."/>
        </authorList>
    </citation>
    <scope>NUCLEOTIDE SEQUENCE</scope>
    <source>
        <tissue evidence="2">Whole body</tissue>
    </source>
</reference>
<dbReference type="PANTHER" id="PTHR12484">
    <property type="entry name" value="B-LYMPHOCYTE ANTIGEN-RELATED"/>
    <property type="match status" value="1"/>
</dbReference>
<dbReference type="InterPro" id="IPR056852">
    <property type="entry name" value="AK17A/B"/>
</dbReference>
<dbReference type="AlphaFoldDB" id="A0AA88HXI9"/>
<feature type="compositionally biased region" description="Basic and acidic residues" evidence="1">
    <location>
        <begin position="532"/>
        <end position="548"/>
    </location>
</feature>
<feature type="region of interest" description="Disordered" evidence="1">
    <location>
        <begin position="438"/>
        <end position="672"/>
    </location>
</feature>
<dbReference type="Pfam" id="PF25015">
    <property type="entry name" value="RBD_AKAP-17A"/>
    <property type="match status" value="1"/>
</dbReference>
<dbReference type="PANTHER" id="PTHR12484:SF4">
    <property type="entry name" value="A-KINASE ANCHOR PROTEIN 17A"/>
    <property type="match status" value="1"/>
</dbReference>
<feature type="region of interest" description="Disordered" evidence="1">
    <location>
        <begin position="727"/>
        <end position="916"/>
    </location>
</feature>
<feature type="compositionally biased region" description="Basic and acidic residues" evidence="1">
    <location>
        <begin position="464"/>
        <end position="476"/>
    </location>
</feature>
<dbReference type="CDD" id="cd12264">
    <property type="entry name" value="RRM_AKAP17A"/>
    <property type="match status" value="1"/>
</dbReference>
<feature type="compositionally biased region" description="Polar residues" evidence="1">
    <location>
        <begin position="751"/>
        <end position="776"/>
    </location>
</feature>
<feature type="compositionally biased region" description="Basic residues" evidence="1">
    <location>
        <begin position="856"/>
        <end position="879"/>
    </location>
</feature>
<feature type="compositionally biased region" description="Basic residues" evidence="1">
    <location>
        <begin position="643"/>
        <end position="654"/>
    </location>
</feature>
<dbReference type="Proteomes" id="UP001187531">
    <property type="component" value="Unassembled WGS sequence"/>
</dbReference>
<sequence>MVVIQPCQDTSDVLKFYQEYGLFLKPVAKLHISVQLPPLKSAGQTISNWEVMEKLRSIVSPEDFTVIKVAQSTMNFIRFEAELKNRSLLSFVAKRLDQTSMKLSGFPEMLKIRACEARVSGPSRQDWDSFFRDAKNMNEMKPGERPDTIHLANLPCRWFRDRDGGGSPDKPSESMVRNVFCQFGQIRQIDIPLLDPYRMRMDSSLSGIRNVNFGQDSLFEVYIQYQEYIGFVKAMTALRAVKLVKISGDKSWISYIKVDFDKQKHLAESTIKKRKQEREKLQEEDNARELESKRRKDLEMLKEREERRLQELKENEEKEKKMADLERKKKLEKQFEKEEYDAEIKIAVEERKLLLAQRKLESLRLMDVLLNRVKEKMEREEAKKKEDELLKALENLEKKKADKAKMKAEKAAKKQLKLQKLEQEMRAKLMKKYKSLEEQRFEQQKDRLRRAVEGSASKLKSVRVKSEEETPTDEGKTRKKKKKKRRVSRTPSSSSERKQRNSAGSDFENHAKMSLQQYLKEVESGRPVPSSFKDDNRKGWLKSLESRPYRGGPFPPWKRGQRDWPGKHPYGFHHRYIPPKGHRNHSKSRSCERSRTHRKSRSPMRRRSRSYSRQRSRSHSRHRSYSRSRSSQKHSSRNESRPRNRRTRFASRSRSKSEDKNALNCQDESEVKPVMENIVQRQLQRAREVQNSLAGTSEPVKCTEHVEKVDFAENGFVEPSDICTSKAGRKELSEKDHEEIDSVESKKMHSSESFQQLSTLSVIKQDNTVLDNSPVSSEEGAMEAETTKAKYDQNTGMFQERDDRLIQDDMSSKKQHKTMDSKKERTPSLSPDESADDEKHSYSDQRRHHYHEAFRHRGTYSRTMRPFHRHSRGRGRGRGYVKGNHGSSLRPKSYYDLDKDSYEKYFQKSKSPNEQR</sequence>
<keyword evidence="3" id="KW-1185">Reference proteome</keyword>
<feature type="compositionally biased region" description="Basic residues" evidence="1">
    <location>
        <begin position="477"/>
        <end position="488"/>
    </location>
</feature>
<feature type="compositionally biased region" description="Basic and acidic residues" evidence="1">
    <location>
        <begin position="728"/>
        <end position="750"/>
    </location>
</feature>
<dbReference type="EMBL" id="JAVRJZ010000012">
    <property type="protein sequence ID" value="KAK2716016.1"/>
    <property type="molecule type" value="Genomic_DNA"/>
</dbReference>
<feature type="compositionally biased region" description="Basic and acidic residues" evidence="1">
    <location>
        <begin position="438"/>
        <end position="452"/>
    </location>
</feature>
<accession>A0AA88HXI9</accession>
<evidence type="ECO:0000313" key="3">
    <source>
        <dbReference type="Proteomes" id="UP001187531"/>
    </source>
</evidence>
<name>A0AA88HXI9_ARTSF</name>
<feature type="compositionally biased region" description="Basic and acidic residues" evidence="1">
    <location>
        <begin position="837"/>
        <end position="855"/>
    </location>
</feature>
<feature type="compositionally biased region" description="Basic and acidic residues" evidence="1">
    <location>
        <begin position="799"/>
        <end position="826"/>
    </location>
</feature>
<protein>
    <recommendedName>
        <fullName evidence="4">A-kinase anchor protein 17A</fullName>
    </recommendedName>
</protein>
<evidence type="ECO:0000256" key="1">
    <source>
        <dbReference type="SAM" id="MobiDB-lite"/>
    </source>
</evidence>
<feature type="compositionally biased region" description="Basic and acidic residues" evidence="1">
    <location>
        <begin position="893"/>
        <end position="916"/>
    </location>
</feature>
<proteinExistence type="predicted"/>
<organism evidence="2 3">
    <name type="scientific">Artemia franciscana</name>
    <name type="common">Brine shrimp</name>
    <name type="synonym">Artemia sanfranciscana</name>
    <dbReference type="NCBI Taxonomy" id="6661"/>
    <lineage>
        <taxon>Eukaryota</taxon>
        <taxon>Metazoa</taxon>
        <taxon>Ecdysozoa</taxon>
        <taxon>Arthropoda</taxon>
        <taxon>Crustacea</taxon>
        <taxon>Branchiopoda</taxon>
        <taxon>Anostraca</taxon>
        <taxon>Artemiidae</taxon>
        <taxon>Artemia</taxon>
    </lineage>
</organism>
<feature type="compositionally biased region" description="Basic residues" evidence="1">
    <location>
        <begin position="570"/>
        <end position="588"/>
    </location>
</feature>
<comment type="caution">
    <text evidence="2">The sequence shown here is derived from an EMBL/GenBank/DDBJ whole genome shotgun (WGS) entry which is preliminary data.</text>
</comment>
<evidence type="ECO:0000313" key="2">
    <source>
        <dbReference type="EMBL" id="KAK2716016.1"/>
    </source>
</evidence>
<evidence type="ECO:0008006" key="4">
    <source>
        <dbReference type="Google" id="ProtNLM"/>
    </source>
</evidence>
<gene>
    <name evidence="2" type="ORF">QYM36_010550</name>
</gene>
<feature type="compositionally biased region" description="Basic residues" evidence="1">
    <location>
        <begin position="595"/>
        <end position="635"/>
    </location>
</feature>